<dbReference type="AlphaFoldDB" id="A0A6B9FIK7"/>
<evidence type="ECO:0000256" key="1">
    <source>
        <dbReference type="SAM" id="MobiDB-lite"/>
    </source>
</evidence>
<protein>
    <submittedName>
        <fullName evidence="3">Uncharacterized protein</fullName>
    </submittedName>
</protein>
<feature type="region of interest" description="Disordered" evidence="1">
    <location>
        <begin position="1"/>
        <end position="30"/>
    </location>
</feature>
<name>A0A6B9FIK7_9HYPH</name>
<dbReference type="Proteomes" id="UP000012488">
    <property type="component" value="Chromosome"/>
</dbReference>
<gene>
    <name evidence="3" type="ORF">MMSR116_11180</name>
</gene>
<keyword evidence="2" id="KW-1133">Transmembrane helix</keyword>
<evidence type="ECO:0000313" key="4">
    <source>
        <dbReference type="Proteomes" id="UP000012488"/>
    </source>
</evidence>
<evidence type="ECO:0000256" key="2">
    <source>
        <dbReference type="SAM" id="Phobius"/>
    </source>
</evidence>
<feature type="transmembrane region" description="Helical" evidence="2">
    <location>
        <begin position="58"/>
        <end position="83"/>
    </location>
</feature>
<dbReference type="EMBL" id="CP043538">
    <property type="protein sequence ID" value="QGY02373.1"/>
    <property type="molecule type" value="Genomic_DNA"/>
</dbReference>
<keyword evidence="2" id="KW-0472">Membrane</keyword>
<evidence type="ECO:0000313" key="3">
    <source>
        <dbReference type="EMBL" id="QGY02373.1"/>
    </source>
</evidence>
<reference evidence="3 4" key="1">
    <citation type="journal article" date="2012" name="Genet. Mol. Biol.">
        <title>Analysis of 16S rRNA and mxaF genes revealing insights into Methylobacterium niche-specific plant association.</title>
        <authorList>
            <person name="Dourado M.N."/>
            <person name="Andreote F.D."/>
            <person name="Dini-Andreote F."/>
            <person name="Conti R."/>
            <person name="Araujo J.M."/>
            <person name="Araujo W.L."/>
        </authorList>
    </citation>
    <scope>NUCLEOTIDE SEQUENCE [LARGE SCALE GENOMIC DNA]</scope>
    <source>
        <strain evidence="3 4">SR1.6/6</strain>
    </source>
</reference>
<accession>A0A6B9FIK7</accession>
<dbReference type="KEGG" id="mmes:MMSR116_11180"/>
<dbReference type="RefSeq" id="WP_158168838.1">
    <property type="nucleotide sequence ID" value="NZ_CP043538.1"/>
</dbReference>
<sequence length="137" mass="14553">MPTDIPNRSTGGANYSSSSTQQGGFKPYTTISSRASSSYLGSQDAMPSRAGDGDTGRFSVSGVIVATAGLLIAGLVGVVWSNLSGDVGELKKDQKEIVHSISESKIDIVRSVTGVEKQIVQTNQKLDDFIAEMRKRR</sequence>
<reference evidence="3 4" key="2">
    <citation type="journal article" date="2013" name="Genome Announc.">
        <title>Draft Genome Sequence of Methylobacterium mesophilicum Strain SR1.6/6, Isolated from Citrus sinensis.</title>
        <authorList>
            <person name="Marinho Almeida D."/>
            <person name="Dini-Andreote F."/>
            <person name="Camargo Neves A.A."/>
            <person name="Juca Ramos R.T."/>
            <person name="Andreote F.D."/>
            <person name="Carneiro A.R."/>
            <person name="Oliveira de Souza Lima A."/>
            <person name="Caracciolo Gomes de Sa P.H."/>
            <person name="Ribeiro Barbosa M.S."/>
            <person name="Araujo W.L."/>
            <person name="Silva A."/>
        </authorList>
    </citation>
    <scope>NUCLEOTIDE SEQUENCE [LARGE SCALE GENOMIC DNA]</scope>
    <source>
        <strain evidence="3 4">SR1.6/6</strain>
    </source>
</reference>
<organism evidence="3 4">
    <name type="scientific">Methylobacterium mesophilicum SR1.6/6</name>
    <dbReference type="NCBI Taxonomy" id="908290"/>
    <lineage>
        <taxon>Bacteria</taxon>
        <taxon>Pseudomonadati</taxon>
        <taxon>Pseudomonadota</taxon>
        <taxon>Alphaproteobacteria</taxon>
        <taxon>Hyphomicrobiales</taxon>
        <taxon>Methylobacteriaceae</taxon>
        <taxon>Methylobacterium</taxon>
    </lineage>
</organism>
<proteinExistence type="predicted"/>
<keyword evidence="2" id="KW-0812">Transmembrane</keyword>